<sequence>MIRKKEDKIEEQICRSTKPAIIHKQ</sequence>
<dbReference type="Proteomes" id="UP001634393">
    <property type="component" value="Unassembled WGS sequence"/>
</dbReference>
<reference evidence="1 2" key="1">
    <citation type="submission" date="2024-12" db="EMBL/GenBank/DDBJ databases">
        <title>The unique morphological basis and parallel evolutionary history of personate flowers in Penstemon.</title>
        <authorList>
            <person name="Depatie T.H."/>
            <person name="Wessinger C.A."/>
        </authorList>
    </citation>
    <scope>NUCLEOTIDE SEQUENCE [LARGE SCALE GENOMIC DNA]</scope>
    <source>
        <strain evidence="1">WTNN_2</strain>
        <tissue evidence="1">Leaf</tissue>
    </source>
</reference>
<keyword evidence="2" id="KW-1185">Reference proteome</keyword>
<gene>
    <name evidence="1" type="ORF">ACJIZ3_005890</name>
</gene>
<organism evidence="1 2">
    <name type="scientific">Penstemon smallii</name>
    <dbReference type="NCBI Taxonomy" id="265156"/>
    <lineage>
        <taxon>Eukaryota</taxon>
        <taxon>Viridiplantae</taxon>
        <taxon>Streptophyta</taxon>
        <taxon>Embryophyta</taxon>
        <taxon>Tracheophyta</taxon>
        <taxon>Spermatophyta</taxon>
        <taxon>Magnoliopsida</taxon>
        <taxon>eudicotyledons</taxon>
        <taxon>Gunneridae</taxon>
        <taxon>Pentapetalae</taxon>
        <taxon>asterids</taxon>
        <taxon>lamiids</taxon>
        <taxon>Lamiales</taxon>
        <taxon>Plantaginaceae</taxon>
        <taxon>Cheloneae</taxon>
        <taxon>Penstemon</taxon>
    </lineage>
</organism>
<evidence type="ECO:0000313" key="2">
    <source>
        <dbReference type="Proteomes" id="UP001634393"/>
    </source>
</evidence>
<protein>
    <submittedName>
        <fullName evidence="1">Uncharacterized protein</fullName>
    </submittedName>
</protein>
<evidence type="ECO:0000313" key="1">
    <source>
        <dbReference type="EMBL" id="KAL3819985.1"/>
    </source>
</evidence>
<comment type="caution">
    <text evidence="1">The sequence shown here is derived from an EMBL/GenBank/DDBJ whole genome shotgun (WGS) entry which is preliminary data.</text>
</comment>
<accession>A0ABD3S6E8</accession>
<dbReference type="AlphaFoldDB" id="A0ABD3S6E8"/>
<proteinExistence type="predicted"/>
<dbReference type="EMBL" id="JBJXBP010000007">
    <property type="protein sequence ID" value="KAL3819985.1"/>
    <property type="molecule type" value="Genomic_DNA"/>
</dbReference>
<name>A0ABD3S6E8_9LAMI</name>